<keyword evidence="2 7" id="KW-0813">Transport</keyword>
<dbReference type="NCBIfam" id="TIGR04057">
    <property type="entry name" value="SusC_RagA_signa"/>
    <property type="match status" value="1"/>
</dbReference>
<evidence type="ECO:0000256" key="5">
    <source>
        <dbReference type="ARBA" id="ARBA00023136"/>
    </source>
</evidence>
<protein>
    <submittedName>
        <fullName evidence="9">TonB-linked SusC/RagA family outer membrane protein</fullName>
    </submittedName>
</protein>
<comment type="caution">
    <text evidence="9">The sequence shown here is derived from an EMBL/GenBank/DDBJ whole genome shotgun (WGS) entry which is preliminary data.</text>
</comment>
<dbReference type="SUPFAM" id="SSF56935">
    <property type="entry name" value="Porins"/>
    <property type="match status" value="1"/>
</dbReference>
<evidence type="ECO:0000313" key="10">
    <source>
        <dbReference type="Proteomes" id="UP000316167"/>
    </source>
</evidence>
<evidence type="ECO:0000256" key="7">
    <source>
        <dbReference type="PROSITE-ProRule" id="PRU01360"/>
    </source>
</evidence>
<dbReference type="Pfam" id="PF07715">
    <property type="entry name" value="Plug"/>
    <property type="match status" value="1"/>
</dbReference>
<evidence type="ECO:0000256" key="1">
    <source>
        <dbReference type="ARBA" id="ARBA00004571"/>
    </source>
</evidence>
<dbReference type="InterPro" id="IPR037066">
    <property type="entry name" value="Plug_dom_sf"/>
</dbReference>
<proteinExistence type="inferred from homology"/>
<dbReference type="Proteomes" id="UP000316167">
    <property type="component" value="Unassembled WGS sequence"/>
</dbReference>
<dbReference type="EMBL" id="VLLE01000003">
    <property type="protein sequence ID" value="TWI83254.1"/>
    <property type="molecule type" value="Genomic_DNA"/>
</dbReference>
<evidence type="ECO:0000259" key="8">
    <source>
        <dbReference type="Pfam" id="PF07715"/>
    </source>
</evidence>
<dbReference type="PROSITE" id="PS52016">
    <property type="entry name" value="TONB_DEPENDENT_REC_3"/>
    <property type="match status" value="1"/>
</dbReference>
<dbReference type="InterPro" id="IPR036942">
    <property type="entry name" value="Beta-barrel_TonB_sf"/>
</dbReference>
<evidence type="ECO:0000256" key="3">
    <source>
        <dbReference type="ARBA" id="ARBA00022452"/>
    </source>
</evidence>
<evidence type="ECO:0000256" key="4">
    <source>
        <dbReference type="ARBA" id="ARBA00022692"/>
    </source>
</evidence>
<evidence type="ECO:0000256" key="2">
    <source>
        <dbReference type="ARBA" id="ARBA00022448"/>
    </source>
</evidence>
<dbReference type="Gene3D" id="2.170.130.10">
    <property type="entry name" value="TonB-dependent receptor, plug domain"/>
    <property type="match status" value="1"/>
</dbReference>
<dbReference type="Gene3D" id="2.40.170.20">
    <property type="entry name" value="TonB-dependent receptor, beta-barrel domain"/>
    <property type="match status" value="1"/>
</dbReference>
<reference evidence="9 10" key="1">
    <citation type="journal article" date="2015" name="Stand. Genomic Sci.">
        <title>Genomic Encyclopedia of Bacterial and Archaeal Type Strains, Phase III: the genomes of soil and plant-associated and newly described type strains.</title>
        <authorList>
            <person name="Whitman W.B."/>
            <person name="Woyke T."/>
            <person name="Klenk H.P."/>
            <person name="Zhou Y."/>
            <person name="Lilburn T.G."/>
            <person name="Beck B.J."/>
            <person name="De Vos P."/>
            <person name="Vandamme P."/>
            <person name="Eisen J.A."/>
            <person name="Garrity G."/>
            <person name="Hugenholtz P."/>
            <person name="Kyrpides N.C."/>
        </authorList>
    </citation>
    <scope>NUCLEOTIDE SEQUENCE [LARGE SCALE GENOMIC DNA]</scope>
    <source>
        <strain evidence="9 10">CGMCC 1.7271</strain>
    </source>
</reference>
<keyword evidence="6 7" id="KW-0998">Cell outer membrane</keyword>
<keyword evidence="3 7" id="KW-1134">Transmembrane beta strand</keyword>
<dbReference type="AlphaFoldDB" id="A0A562SQG7"/>
<keyword evidence="4 7" id="KW-0812">Transmembrane</keyword>
<evidence type="ECO:0000256" key="6">
    <source>
        <dbReference type="ARBA" id="ARBA00023237"/>
    </source>
</evidence>
<gene>
    <name evidence="9" type="ORF">IQ13_1362</name>
</gene>
<comment type="subcellular location">
    <subcellularLocation>
        <location evidence="1 7">Cell outer membrane</location>
        <topology evidence="1 7">Multi-pass membrane protein</topology>
    </subcellularLocation>
</comment>
<feature type="domain" description="TonB-dependent receptor plug" evidence="8">
    <location>
        <begin position="224"/>
        <end position="349"/>
    </location>
</feature>
<dbReference type="GO" id="GO:0009279">
    <property type="term" value="C:cell outer membrane"/>
    <property type="evidence" value="ECO:0007669"/>
    <property type="project" value="UniProtKB-SubCell"/>
</dbReference>
<accession>A0A562SQG7</accession>
<dbReference type="SUPFAM" id="SSF49464">
    <property type="entry name" value="Carboxypeptidase regulatory domain-like"/>
    <property type="match status" value="1"/>
</dbReference>
<dbReference type="Pfam" id="PF13715">
    <property type="entry name" value="CarbopepD_reg_2"/>
    <property type="match status" value="1"/>
</dbReference>
<dbReference type="InterPro" id="IPR008969">
    <property type="entry name" value="CarboxyPept-like_regulatory"/>
</dbReference>
<dbReference type="NCBIfam" id="TIGR04056">
    <property type="entry name" value="OMP_RagA_SusC"/>
    <property type="match status" value="1"/>
</dbReference>
<name>A0A562SQG7_9BACT</name>
<organism evidence="9 10">
    <name type="scientific">Lacibacter cauensis</name>
    <dbReference type="NCBI Taxonomy" id="510947"/>
    <lineage>
        <taxon>Bacteria</taxon>
        <taxon>Pseudomonadati</taxon>
        <taxon>Bacteroidota</taxon>
        <taxon>Chitinophagia</taxon>
        <taxon>Chitinophagales</taxon>
        <taxon>Chitinophagaceae</taxon>
        <taxon>Lacibacter</taxon>
    </lineage>
</organism>
<keyword evidence="10" id="KW-1185">Reference proteome</keyword>
<dbReference type="Gene3D" id="2.60.40.1120">
    <property type="entry name" value="Carboxypeptidase-like, regulatory domain"/>
    <property type="match status" value="1"/>
</dbReference>
<evidence type="ECO:0000313" key="9">
    <source>
        <dbReference type="EMBL" id="TWI83254.1"/>
    </source>
</evidence>
<keyword evidence="5 7" id="KW-0472">Membrane</keyword>
<sequence>MYPLLFLWYRKVVPVRKTLFIMRLLSLFLFVFLFKVNAGGYAQSIRLKVSNVSLIEVFQRIKQQTDFRFIYVRDELQQAKPVSIDVKDASLKEVLDLCFAEQMFTYVIEGTYVIVKRKPVNQSVTTSTIVTHDVTGYVVDEEGEPAAGITVQVKGSTVAVSTNAEGYFQLKAVEPNAVLVFSGVNVEEKSVALKGATELTVRLQRKVNKLDEVQVIAYGSTTKRLNTGSVSKIGSNEIEQQPVLNPVAAIQGRAPGVFVTTQNGLPGGNISVLIRGKGSINSGTEPLFVVDGVPFNSTPLNNSFGSLTTTITGSISPLNSINPSDIESIEILKDADATAIYGSRAANGVVLITTKKAKAGKPKVDVGIYGGVQTLNDFPEMLDLQAYLLLRREGFFNDNLVPTVTNAPDLLVWDTTKHTDWSRYMLGGTAGLISSQISISGGGPLVQFLLSGNYRKEGSILPGKQQYQRGGLHVSLHQQSANHKFNMDFTFSLSADQNRTLSSSIFSILTLPPNFPLYDAAGNTNWTGISDVHPEAVLKRKASNETMNYVGNLQIRYQLFPGLRLKFSAGYTMTDMDQLMLFPKASLNPSSASESYAYYGDLRTKGIVLEPQVEYSFSRKQQRVDVLGGGSWQQNDNRRNLFTGRNYSNEGLLESIGAAGTVTGSNQLSTYKYASAFTRVTYAYRERYILNMQGRLDGSSRFGPGKRTGMFGAVGAAWIFSKERFLQDVAWMSFGKLRGSFGITGNDQIPEYQYLSTYRNSSVLYQGVAGLTPSRIANAAFGWESNQKTELALETGFLNNRLLLTAAYYHQLSGNQLIDYPLPYMSGPFGSYLANLPAKVLNYGWEFEFSGTVLQKEAMQVQVHGNISLPKNKLLSYPGLAASSFANTYVEGEDISIRKGLKYLGADVQTGLPRFEDVNGDGVISLPEDYVIIGKVSPICYGGFGCDVRYRQFEVSVFFQYSSQSAQGTSTIPGTRSNKFSTAIDRWTKAGEERWIPKATTVPSGNYSLLSLSDAAFYNASYVRFKTMHVSYRLPEKLLQRMKLGTGRIYAEGQNVFTWRKRGNLYDPETANTGIPPLRTLAAGFQFTF</sequence>
<comment type="similarity">
    <text evidence="7">Belongs to the TonB-dependent receptor family.</text>
</comment>
<dbReference type="InterPro" id="IPR039426">
    <property type="entry name" value="TonB-dep_rcpt-like"/>
</dbReference>
<dbReference type="InterPro" id="IPR012910">
    <property type="entry name" value="Plug_dom"/>
</dbReference>
<dbReference type="InterPro" id="IPR023996">
    <property type="entry name" value="TonB-dep_OMP_SusC/RagA"/>
</dbReference>
<dbReference type="InterPro" id="IPR023997">
    <property type="entry name" value="TonB-dep_OMP_SusC/RagA_CS"/>
</dbReference>